<gene>
    <name evidence="1" type="ORF">C1SCF055_LOCUS43356</name>
</gene>
<proteinExistence type="predicted"/>
<accession>A0A9P1GQ46</accession>
<dbReference type="OrthoDB" id="414391at2759"/>
<sequence>ENHLKIVAFDHRYLIVRVATPYLRCLIVAAHAPHTGHDDNVIKEWWSKLQEAIPATLSEWPIILLSDANATVGTSTSKHVGDFQFEAFICQHDLWLPATFAECQLGQGATWTHTSGSSRRIDYVGLPLSWSYQRCTTWVSETIDPTIVRGDHSAVCAEVVFTLARPTNGFTPDWGQAERLAVDPNAVNWQGVPLCHSQLDVHSHLQQLQDALATHLRHQQKQKDRKPVKQTLSEQTWELVCTKRHWRKALADHVKLQRKTFLEGCFAAWRHQRSDLGSSYGELTALQDKLIAQALAQFRHYGLLVTKAMRADDRAFFDSLLKDGAEFLEPRQVKQLWAVVRRSLPKFRNRKVGYSPYKLAHLEEQSARHFEDLEIGLPTPAKALLAKCLQDQADAAWRDLPSQVAFSSIPSLPEVEDALRATQADRATGFDAVILKMFIWGTEPLQGKGGFLKMIPKRLGAVEAKHFRGILLLPTLAKRVHAMARARLMTQASRQRDPAQVGGYAGQQVAFGAQTLRALTNIFSAWGMSSAVLYVDLATAFHHLVRQLVTGIAAKDDWQCVLDTLYTAGTPLEASQAGTRPGSPLADAIFHLLMTEIANELRQWISQQPYLYEAFTRMGLDPVFVIWSDDFAIPVATPTADALVDSVVELTKHIHGAPQWKSIVKRAARRHLLQEEIMVDAKVFHKRILQGLRSVGATDEDQATDDRRELHHCFCGRTFTSLHRRKQHGLHAPEYQSTTGATCPACLRHFWTSNRLAMHLAYAPRDGGVNPCFDMLSRAQFSGGFCAPTAPPSHANAVRLDAVQTAGPLPYLPDHRLHQLEELITEIDNLAAMVNDYAKPIDHIDQGLQLGDALTTFTQCWVRQHQKRGNDYDDWVAFVFQQWGEHILPEIIADAMDGEIEYVLDEQFTEMAELFPRTERVRRLAHLRLRKHQLTMEAQQPSLPHRPVRRGTANSKERAATMHKVTSLFHEQLQWQTALRRIQWEHAPCCEDIPTIEWPTGDQSKPCLLAIHLFSGRRREGDLHWQLQQWTSRLGIRFLVLLWHTSTAWKMIEQCYTHGLVALTMVGSPCETFSEARFTSPPPEDTSRWPRPLRSVENFFGLPDFRTSPTVNFDKLMLAPTSTCKGCKLWEATSRMAGFISVNIRGCQRIRRDPRSGGRQ</sequence>
<protein>
    <submittedName>
        <fullName evidence="1">Uncharacterized protein</fullName>
    </submittedName>
</protein>
<dbReference type="EMBL" id="CAMXCT030006715">
    <property type="protein sequence ID" value="CAL4806133.1"/>
    <property type="molecule type" value="Genomic_DNA"/>
</dbReference>
<name>A0A9P1GQ46_9DINO</name>
<dbReference type="InterPro" id="IPR036691">
    <property type="entry name" value="Endo/exonu/phosph_ase_sf"/>
</dbReference>
<dbReference type="Gene3D" id="3.60.10.10">
    <property type="entry name" value="Endonuclease/exonuclease/phosphatase"/>
    <property type="match status" value="1"/>
</dbReference>
<comment type="caution">
    <text evidence="1">The sequence shown here is derived from an EMBL/GenBank/DDBJ whole genome shotgun (WGS) entry which is preliminary data.</text>
</comment>
<evidence type="ECO:0000313" key="2">
    <source>
        <dbReference type="EMBL" id="CAL4806133.1"/>
    </source>
</evidence>
<dbReference type="SUPFAM" id="SSF56219">
    <property type="entry name" value="DNase I-like"/>
    <property type="match status" value="1"/>
</dbReference>
<dbReference type="AlphaFoldDB" id="A0A9P1GQ46"/>
<reference evidence="1" key="1">
    <citation type="submission" date="2022-10" db="EMBL/GenBank/DDBJ databases">
        <authorList>
            <person name="Chen Y."/>
            <person name="Dougan E. K."/>
            <person name="Chan C."/>
            <person name="Rhodes N."/>
            <person name="Thang M."/>
        </authorList>
    </citation>
    <scope>NUCLEOTIDE SEQUENCE</scope>
</reference>
<organism evidence="1">
    <name type="scientific">Cladocopium goreaui</name>
    <dbReference type="NCBI Taxonomy" id="2562237"/>
    <lineage>
        <taxon>Eukaryota</taxon>
        <taxon>Sar</taxon>
        <taxon>Alveolata</taxon>
        <taxon>Dinophyceae</taxon>
        <taxon>Suessiales</taxon>
        <taxon>Symbiodiniaceae</taxon>
        <taxon>Cladocopium</taxon>
    </lineage>
</organism>
<evidence type="ECO:0000313" key="3">
    <source>
        <dbReference type="Proteomes" id="UP001152797"/>
    </source>
</evidence>
<keyword evidence="3" id="KW-1185">Reference proteome</keyword>
<feature type="non-terminal residue" evidence="1">
    <location>
        <position position="1160"/>
    </location>
</feature>
<reference evidence="2 3" key="2">
    <citation type="submission" date="2024-05" db="EMBL/GenBank/DDBJ databases">
        <authorList>
            <person name="Chen Y."/>
            <person name="Shah S."/>
            <person name="Dougan E. K."/>
            <person name="Thang M."/>
            <person name="Chan C."/>
        </authorList>
    </citation>
    <scope>NUCLEOTIDE SEQUENCE [LARGE SCALE GENOMIC DNA]</scope>
</reference>
<dbReference type="EMBL" id="CAMXCT010006715">
    <property type="protein sequence ID" value="CAI4018821.1"/>
    <property type="molecule type" value="Genomic_DNA"/>
</dbReference>
<dbReference type="EMBL" id="CAMXCT020006715">
    <property type="protein sequence ID" value="CAL1172196.1"/>
    <property type="molecule type" value="Genomic_DNA"/>
</dbReference>
<dbReference type="Proteomes" id="UP001152797">
    <property type="component" value="Unassembled WGS sequence"/>
</dbReference>
<evidence type="ECO:0000313" key="1">
    <source>
        <dbReference type="EMBL" id="CAI4018821.1"/>
    </source>
</evidence>